<organism evidence="3 4">
    <name type="scientific">Neolewinella maritima</name>
    <dbReference type="NCBI Taxonomy" id="1383882"/>
    <lineage>
        <taxon>Bacteria</taxon>
        <taxon>Pseudomonadati</taxon>
        <taxon>Bacteroidota</taxon>
        <taxon>Saprospiria</taxon>
        <taxon>Saprospirales</taxon>
        <taxon>Lewinellaceae</taxon>
        <taxon>Neolewinella</taxon>
    </lineage>
</organism>
<evidence type="ECO:0000313" key="4">
    <source>
        <dbReference type="Proteomes" id="UP000837803"/>
    </source>
</evidence>
<feature type="domain" description="UspA" evidence="2">
    <location>
        <begin position="23"/>
        <end position="161"/>
    </location>
</feature>
<dbReference type="SUPFAM" id="SSF52402">
    <property type="entry name" value="Adenine nucleotide alpha hydrolases-like"/>
    <property type="match status" value="2"/>
</dbReference>
<comment type="caution">
    <text evidence="3">The sequence shown here is derived from an EMBL/GenBank/DDBJ whole genome shotgun (WGS) entry which is preliminary data.</text>
</comment>
<name>A0ABM9B224_9BACT</name>
<comment type="similarity">
    <text evidence="1">Belongs to the universal stress protein A family.</text>
</comment>
<dbReference type="InterPro" id="IPR006016">
    <property type="entry name" value="UspA"/>
</dbReference>
<keyword evidence="4" id="KW-1185">Reference proteome</keyword>
<evidence type="ECO:0000313" key="3">
    <source>
        <dbReference type="EMBL" id="CAH1000689.1"/>
    </source>
</evidence>
<dbReference type="InterPro" id="IPR014729">
    <property type="entry name" value="Rossmann-like_a/b/a_fold"/>
</dbReference>
<dbReference type="Gene3D" id="3.40.50.620">
    <property type="entry name" value="HUPs"/>
    <property type="match status" value="2"/>
</dbReference>
<protein>
    <recommendedName>
        <fullName evidence="2">UspA domain-containing protein</fullName>
    </recommendedName>
</protein>
<dbReference type="InterPro" id="IPR006015">
    <property type="entry name" value="Universal_stress_UspA"/>
</dbReference>
<gene>
    <name evidence="3" type="ORF">LEM8419_01823</name>
</gene>
<dbReference type="PANTHER" id="PTHR46268">
    <property type="entry name" value="STRESS RESPONSE PROTEIN NHAX"/>
    <property type="match status" value="1"/>
</dbReference>
<dbReference type="PANTHER" id="PTHR46268:SF6">
    <property type="entry name" value="UNIVERSAL STRESS PROTEIN UP12"/>
    <property type="match status" value="1"/>
</dbReference>
<dbReference type="Pfam" id="PF00582">
    <property type="entry name" value="Usp"/>
    <property type="match status" value="1"/>
</dbReference>
<evidence type="ECO:0000256" key="1">
    <source>
        <dbReference type="ARBA" id="ARBA00008791"/>
    </source>
</evidence>
<evidence type="ECO:0000259" key="2">
    <source>
        <dbReference type="Pfam" id="PF00582"/>
    </source>
</evidence>
<proteinExistence type="inferred from homology"/>
<dbReference type="EMBL" id="CAKLPZ010000002">
    <property type="protein sequence ID" value="CAH1000689.1"/>
    <property type="molecule type" value="Genomic_DNA"/>
</dbReference>
<dbReference type="PRINTS" id="PR01438">
    <property type="entry name" value="UNVRSLSTRESS"/>
</dbReference>
<accession>A0ABM9B224</accession>
<dbReference type="RefSeq" id="WP_238750728.1">
    <property type="nucleotide sequence ID" value="NZ_CAKLPZ010000002.1"/>
</dbReference>
<dbReference type="Proteomes" id="UP000837803">
    <property type="component" value="Unassembled WGS sequence"/>
</dbReference>
<sequence>MIYITRCGPAGQEIRPTNRTTMSKLIVPIDFSITSADALRFGCYLADLTGYDLEAIHVFDGYDGDPDFTVGRGSARVRGRVRDMLDRFVHVHAGTSAKSIKTREVVGSAIHQLVLQSQREDVAMIVMGGVGTGLSSSVTPVFGSVARSVALQAACPVLLIPQLAGVPDIRKAAIAFDETETLMELSTRFDVLREAFNPHVSVIHVLFQDTRREEHVELSLIKAMFHDTFPHRAVDFDFLPEGDLTERLTNYTKDHHIDLLVVGRQSRNLFTQLLVRSEVGHLLDVSGVPVLVIPLPSEKE</sequence>
<reference evidence="3" key="1">
    <citation type="submission" date="2021-12" db="EMBL/GenBank/DDBJ databases">
        <authorList>
            <person name="Rodrigo-Torres L."/>
            <person name="Arahal R. D."/>
            <person name="Lucena T."/>
        </authorList>
    </citation>
    <scope>NUCLEOTIDE SEQUENCE</scope>
    <source>
        <strain evidence="3">CECT 8419</strain>
    </source>
</reference>
<dbReference type="CDD" id="cd00293">
    <property type="entry name" value="USP-like"/>
    <property type="match status" value="1"/>
</dbReference>